<sequence length="381" mass="42577">MKTDIAIIGGGLAGLATACGLEAAGRDYRLIEQRPLPVAEGMGIVLHPSGLHALHQLGVDYRHLDGYIPLSEMVFGTPKNPHIAAQAMGYKGYPVASTLRATLHQLLYRHVNKQYCLPERQLITTTRHSEKETHLTLSSGEVVRARNVLFSDGIHGFEATAEKNKATTQGVWRWLIDGVLDQERAYEIHNGKFRLGIFPVSQSCSYIFLTSQPCAFARESKYRNEEIQQILHRFGEPGEFVRNGINADTTIRFDQISENAVRWTNDSGFLQIGDAAHAVTPNLGMGASLAFEDAAVLVQLVQSNPAPILTRELIHSYIKRRHKRVRSIKSYSKMFGVFAHLPGQWLNHAKITGLKYLSEIPLVSNGDAIYKQYFNDMPKQE</sequence>
<dbReference type="InterPro" id="IPR036188">
    <property type="entry name" value="FAD/NAD-bd_sf"/>
</dbReference>
<dbReference type="PROSITE" id="PS51257">
    <property type="entry name" value="PROKAR_LIPOPROTEIN"/>
    <property type="match status" value="1"/>
</dbReference>
<keyword evidence="2 4" id="KW-0503">Monooxygenase</keyword>
<dbReference type="Pfam" id="PF01494">
    <property type="entry name" value="FAD_binding_3"/>
    <property type="match status" value="1"/>
</dbReference>
<evidence type="ECO:0000259" key="3">
    <source>
        <dbReference type="Pfam" id="PF01494"/>
    </source>
</evidence>
<keyword evidence="5" id="KW-1185">Reference proteome</keyword>
<dbReference type="PRINTS" id="PR00420">
    <property type="entry name" value="RNGMNOXGNASE"/>
</dbReference>
<dbReference type="PANTHER" id="PTHR13789">
    <property type="entry name" value="MONOOXYGENASE"/>
    <property type="match status" value="1"/>
</dbReference>
<dbReference type="SUPFAM" id="SSF51905">
    <property type="entry name" value="FAD/NAD(P)-binding domain"/>
    <property type="match status" value="1"/>
</dbReference>
<name>A0ABT1P3N6_9GAMM</name>
<keyword evidence="1" id="KW-0560">Oxidoreductase</keyword>
<dbReference type="InterPro" id="IPR002938">
    <property type="entry name" value="FAD-bd"/>
</dbReference>
<dbReference type="PANTHER" id="PTHR13789:SF309">
    <property type="entry name" value="PUTATIVE (AFU_ORTHOLOGUE AFUA_6G14510)-RELATED"/>
    <property type="match status" value="1"/>
</dbReference>
<evidence type="ECO:0000313" key="5">
    <source>
        <dbReference type="Proteomes" id="UP001205566"/>
    </source>
</evidence>
<protein>
    <submittedName>
        <fullName evidence="4">FAD-dependent monooxygenase</fullName>
    </submittedName>
</protein>
<evidence type="ECO:0000256" key="2">
    <source>
        <dbReference type="ARBA" id="ARBA00023033"/>
    </source>
</evidence>
<dbReference type="Gene3D" id="3.50.50.60">
    <property type="entry name" value="FAD/NAD(P)-binding domain"/>
    <property type="match status" value="1"/>
</dbReference>
<accession>A0ABT1P3N6</accession>
<dbReference type="Proteomes" id="UP001205566">
    <property type="component" value="Unassembled WGS sequence"/>
</dbReference>
<evidence type="ECO:0000313" key="4">
    <source>
        <dbReference type="EMBL" id="MCQ3830724.1"/>
    </source>
</evidence>
<evidence type="ECO:0000256" key="1">
    <source>
        <dbReference type="ARBA" id="ARBA00023002"/>
    </source>
</evidence>
<proteinExistence type="predicted"/>
<gene>
    <name evidence="4" type="ORF">HXX02_14890</name>
</gene>
<dbReference type="GO" id="GO:0004497">
    <property type="term" value="F:monooxygenase activity"/>
    <property type="evidence" value="ECO:0007669"/>
    <property type="project" value="UniProtKB-KW"/>
</dbReference>
<reference evidence="4" key="1">
    <citation type="thesis" date="2020" institute="Technische Universitat Dresden" country="Dresden, Germany">
        <title>The Agarolytic System of Microbulbifer elongatus PORT2, Isolated from Batu Karas, Pangandaran West Java Indonesia.</title>
        <authorList>
            <person name="Anggraeni S.R."/>
        </authorList>
    </citation>
    <scope>NUCLEOTIDE SEQUENCE</scope>
    <source>
        <strain evidence="4">PORT2</strain>
    </source>
</reference>
<dbReference type="InterPro" id="IPR050493">
    <property type="entry name" value="FAD-dep_Monooxygenase_BioMet"/>
</dbReference>
<organism evidence="4 5">
    <name type="scientific">Microbulbifer elongatus</name>
    <dbReference type="NCBI Taxonomy" id="86173"/>
    <lineage>
        <taxon>Bacteria</taxon>
        <taxon>Pseudomonadati</taxon>
        <taxon>Pseudomonadota</taxon>
        <taxon>Gammaproteobacteria</taxon>
        <taxon>Cellvibrionales</taxon>
        <taxon>Microbulbiferaceae</taxon>
        <taxon>Microbulbifer</taxon>
    </lineage>
</organism>
<dbReference type="RefSeq" id="WP_255875638.1">
    <property type="nucleotide sequence ID" value="NZ_JACASI010000037.1"/>
</dbReference>
<comment type="caution">
    <text evidence="4">The sequence shown here is derived from an EMBL/GenBank/DDBJ whole genome shotgun (WGS) entry which is preliminary data.</text>
</comment>
<dbReference type="EMBL" id="JACASI010000037">
    <property type="protein sequence ID" value="MCQ3830724.1"/>
    <property type="molecule type" value="Genomic_DNA"/>
</dbReference>
<feature type="domain" description="FAD-binding" evidence="3">
    <location>
        <begin position="2"/>
        <end position="327"/>
    </location>
</feature>